<keyword evidence="6 11" id="KW-0808">Transferase</keyword>
<dbReference type="PANTHER" id="PTHR31650:SF1">
    <property type="entry name" value="WAX ESTER SYNTHASE_DIACYLGLYCEROL ACYLTRANSFERASE 4-RELATED"/>
    <property type="match status" value="1"/>
</dbReference>
<evidence type="ECO:0000259" key="12">
    <source>
        <dbReference type="Pfam" id="PF03007"/>
    </source>
</evidence>
<keyword evidence="5 11" id="KW-0444">Lipid biosynthesis</keyword>
<feature type="domain" description="O-acyltransferase WSD1-like N-terminal" evidence="12">
    <location>
        <begin position="9"/>
        <end position="272"/>
    </location>
</feature>
<evidence type="ECO:0000259" key="13">
    <source>
        <dbReference type="Pfam" id="PF06974"/>
    </source>
</evidence>
<dbReference type="GO" id="GO:0005886">
    <property type="term" value="C:plasma membrane"/>
    <property type="evidence" value="ECO:0007669"/>
    <property type="project" value="TreeGrafter"/>
</dbReference>
<dbReference type="Gene3D" id="3.30.559.30">
    <property type="entry name" value="Nonribosomal peptide synthetase, condensation domain"/>
    <property type="match status" value="1"/>
</dbReference>
<evidence type="ECO:0000256" key="3">
    <source>
        <dbReference type="ARBA" id="ARBA00009587"/>
    </source>
</evidence>
<dbReference type="SUPFAM" id="SSF52777">
    <property type="entry name" value="CoA-dependent acyltransferases"/>
    <property type="match status" value="2"/>
</dbReference>
<dbReference type="EC" id="2.3.1.20" evidence="4 11"/>
<name>A0A5B8UB01_9ACTN</name>
<evidence type="ECO:0000313" key="14">
    <source>
        <dbReference type="EMBL" id="QEC49801.1"/>
    </source>
</evidence>
<dbReference type="GO" id="GO:0004144">
    <property type="term" value="F:diacylglycerol O-acyltransferase activity"/>
    <property type="evidence" value="ECO:0007669"/>
    <property type="project" value="UniProtKB-EC"/>
</dbReference>
<reference evidence="14 15" key="1">
    <citation type="journal article" date="2018" name="J. Microbiol.">
        <title>Baekduia soli gen. nov., sp. nov., a novel bacterium isolated from the soil of Baekdu Mountain and proposal of a novel family name, Baekduiaceae fam. nov.</title>
        <authorList>
            <person name="An D.S."/>
            <person name="Siddiqi M.Z."/>
            <person name="Kim K.H."/>
            <person name="Yu H.S."/>
            <person name="Im W.T."/>
        </authorList>
    </citation>
    <scope>NUCLEOTIDE SEQUENCE [LARGE SCALE GENOMIC DNA]</scope>
    <source>
        <strain evidence="14 15">BR7-21</strain>
    </source>
</reference>
<evidence type="ECO:0000256" key="6">
    <source>
        <dbReference type="ARBA" id="ARBA00022679"/>
    </source>
</evidence>
<dbReference type="RefSeq" id="WP_146922166.1">
    <property type="nucleotide sequence ID" value="NZ_CP042430.1"/>
</dbReference>
<evidence type="ECO:0000256" key="9">
    <source>
        <dbReference type="ARBA" id="ARBA00023315"/>
    </source>
</evidence>
<dbReference type="Pfam" id="PF06974">
    <property type="entry name" value="WS_DGAT_C"/>
    <property type="match status" value="1"/>
</dbReference>
<sequence>MSSSRTMPAADTAWLRMDRPTNHMVITSVMTFDEPVDLDRFRALMQERIVDPFPPFRRIVTAPGPLSAPRWADDPDFDIDLHLHRIALPAPGDRGALEALVGDLMARGMERERPLWDVHLVEGLGDGCALVVRMHHCIADGIALAQVLLTMTDAAEPDPSAVERPARPGRRLPLGPLAGPVGALAGLGRDAASALLHESMRTVVHPARLLELGREARDDATALLTLLTVPSEHETLLKGEHGVAQRVAWTPPLPLADVKAIAHATQTTVNDVLLAALSGGLARYLADRGETEDELCVMVPFNLRPPGRPLPANLGNRFGLILLALPLGDRPPGARLAEVHARMRAIKDSRQPAMSYAILGVMGRTPARVQAWVMDLFSAKSTAVVTNVPGPREPVRLAGVPVREVLVWAPCAGSIGMSVSIFSYCDHVTVGVMTHASLVPDPELLADAVTAELGALGRATAQPSS</sequence>
<dbReference type="PANTHER" id="PTHR31650">
    <property type="entry name" value="O-ACYLTRANSFERASE (WSD1-LIKE) FAMILY PROTEIN"/>
    <property type="match status" value="1"/>
</dbReference>
<feature type="domain" description="O-acyltransferase WSD1 C-terminal" evidence="13">
    <location>
        <begin position="315"/>
        <end position="455"/>
    </location>
</feature>
<keyword evidence="8 11" id="KW-0443">Lipid metabolism</keyword>
<dbReference type="Proteomes" id="UP000321805">
    <property type="component" value="Chromosome"/>
</dbReference>
<comment type="pathway">
    <text evidence="2">Lipid metabolism.</text>
</comment>
<evidence type="ECO:0000256" key="4">
    <source>
        <dbReference type="ARBA" id="ARBA00013244"/>
    </source>
</evidence>
<dbReference type="InterPro" id="IPR045034">
    <property type="entry name" value="O-acyltransferase_WSD1-like"/>
</dbReference>
<evidence type="ECO:0000256" key="11">
    <source>
        <dbReference type="RuleBase" id="RU361241"/>
    </source>
</evidence>
<dbReference type="Gene3D" id="3.30.559.10">
    <property type="entry name" value="Chloramphenicol acetyltransferase-like domain"/>
    <property type="match status" value="1"/>
</dbReference>
<organism evidence="14 15">
    <name type="scientific">Baekduia soli</name>
    <dbReference type="NCBI Taxonomy" id="496014"/>
    <lineage>
        <taxon>Bacteria</taxon>
        <taxon>Bacillati</taxon>
        <taxon>Actinomycetota</taxon>
        <taxon>Thermoleophilia</taxon>
        <taxon>Solirubrobacterales</taxon>
        <taxon>Baekduiaceae</taxon>
        <taxon>Baekduia</taxon>
    </lineage>
</organism>
<keyword evidence="7 11" id="KW-0319">Glycerol metabolism</keyword>
<dbReference type="AlphaFoldDB" id="A0A5B8UB01"/>
<dbReference type="GO" id="GO:0006071">
    <property type="term" value="P:glycerol metabolic process"/>
    <property type="evidence" value="ECO:0007669"/>
    <property type="project" value="UniProtKB-KW"/>
</dbReference>
<evidence type="ECO:0000256" key="8">
    <source>
        <dbReference type="ARBA" id="ARBA00023098"/>
    </source>
</evidence>
<gene>
    <name evidence="14" type="ORF">FSW04_20995</name>
</gene>
<keyword evidence="9 11" id="KW-0012">Acyltransferase</keyword>
<dbReference type="InterPro" id="IPR004255">
    <property type="entry name" value="O-acyltransferase_WSD1_N"/>
</dbReference>
<evidence type="ECO:0000256" key="2">
    <source>
        <dbReference type="ARBA" id="ARBA00005189"/>
    </source>
</evidence>
<dbReference type="InterPro" id="IPR009721">
    <property type="entry name" value="O-acyltransferase_WSD1_C"/>
</dbReference>
<dbReference type="InterPro" id="IPR014292">
    <property type="entry name" value="Acyl_transf_WS/DGAT"/>
</dbReference>
<dbReference type="OrthoDB" id="9810950at2"/>
<evidence type="ECO:0000256" key="10">
    <source>
        <dbReference type="ARBA" id="ARBA00048109"/>
    </source>
</evidence>
<keyword evidence="15" id="KW-1185">Reference proteome</keyword>
<comment type="similarity">
    <text evidence="3 11">Belongs to the long-chain O-acyltransferase family.</text>
</comment>
<evidence type="ECO:0000256" key="7">
    <source>
        <dbReference type="ARBA" id="ARBA00022798"/>
    </source>
</evidence>
<dbReference type="KEGG" id="bsol:FSW04_20995"/>
<evidence type="ECO:0000313" key="15">
    <source>
        <dbReference type="Proteomes" id="UP000321805"/>
    </source>
</evidence>
<comment type="pathway">
    <text evidence="1 11">Glycerolipid metabolism; triacylglycerol biosynthesis.</text>
</comment>
<protein>
    <recommendedName>
        <fullName evidence="4 11">Diacylglycerol O-acyltransferase</fullName>
        <ecNumber evidence="4 11">2.3.1.20</ecNumber>
    </recommendedName>
</protein>
<dbReference type="InterPro" id="IPR023213">
    <property type="entry name" value="CAT-like_dom_sf"/>
</dbReference>
<evidence type="ECO:0000256" key="5">
    <source>
        <dbReference type="ARBA" id="ARBA00022516"/>
    </source>
</evidence>
<proteinExistence type="inferred from homology"/>
<dbReference type="NCBIfam" id="TIGR02946">
    <property type="entry name" value="acyl_WS_DGAT"/>
    <property type="match status" value="1"/>
</dbReference>
<dbReference type="EMBL" id="CP042430">
    <property type="protein sequence ID" value="QEC49801.1"/>
    <property type="molecule type" value="Genomic_DNA"/>
</dbReference>
<dbReference type="GO" id="GO:0019432">
    <property type="term" value="P:triglyceride biosynthetic process"/>
    <property type="evidence" value="ECO:0007669"/>
    <property type="project" value="UniProtKB-UniPathway"/>
</dbReference>
<evidence type="ECO:0000256" key="1">
    <source>
        <dbReference type="ARBA" id="ARBA00004771"/>
    </source>
</evidence>
<dbReference type="UniPathway" id="UPA00282"/>
<accession>A0A5B8UB01</accession>
<dbReference type="Pfam" id="PF03007">
    <property type="entry name" value="WS_DGAT_cat"/>
    <property type="match status" value="1"/>
</dbReference>
<comment type="catalytic activity">
    <reaction evidence="10 11">
        <text>an acyl-CoA + a 1,2-diacyl-sn-glycerol = a triacyl-sn-glycerol + CoA</text>
        <dbReference type="Rhea" id="RHEA:10868"/>
        <dbReference type="ChEBI" id="CHEBI:17815"/>
        <dbReference type="ChEBI" id="CHEBI:57287"/>
        <dbReference type="ChEBI" id="CHEBI:58342"/>
        <dbReference type="ChEBI" id="CHEBI:64615"/>
        <dbReference type="EC" id="2.3.1.20"/>
    </reaction>
</comment>